<evidence type="ECO:0000313" key="3">
    <source>
        <dbReference type="WBParaSite" id="ACRNAN_scaffold1940.g27591.t1"/>
    </source>
</evidence>
<reference evidence="3" key="1">
    <citation type="submission" date="2022-11" db="UniProtKB">
        <authorList>
            <consortium name="WormBaseParasite"/>
        </authorList>
    </citation>
    <scope>IDENTIFICATION</scope>
</reference>
<dbReference type="WBParaSite" id="ACRNAN_scaffold1940.g27591.t1">
    <property type="protein sequence ID" value="ACRNAN_scaffold1940.g27591.t1"/>
    <property type="gene ID" value="ACRNAN_scaffold1940.g27591"/>
</dbReference>
<dbReference type="AlphaFoldDB" id="A0A914D825"/>
<proteinExistence type="predicted"/>
<evidence type="ECO:0000256" key="1">
    <source>
        <dbReference type="SAM" id="SignalP"/>
    </source>
</evidence>
<evidence type="ECO:0000313" key="2">
    <source>
        <dbReference type="Proteomes" id="UP000887540"/>
    </source>
</evidence>
<organism evidence="2 3">
    <name type="scientific">Acrobeloides nanus</name>
    <dbReference type="NCBI Taxonomy" id="290746"/>
    <lineage>
        <taxon>Eukaryota</taxon>
        <taxon>Metazoa</taxon>
        <taxon>Ecdysozoa</taxon>
        <taxon>Nematoda</taxon>
        <taxon>Chromadorea</taxon>
        <taxon>Rhabditida</taxon>
        <taxon>Tylenchina</taxon>
        <taxon>Cephalobomorpha</taxon>
        <taxon>Cephaloboidea</taxon>
        <taxon>Cephalobidae</taxon>
        <taxon>Acrobeloides</taxon>
    </lineage>
</organism>
<sequence length="102" mass="11345">MNTFSIALFVFLLVVIEQQTNARYAKGSKSASASSIFLKYLKRQKYDLAKTINALEDVEGSQYEIKKSIEKGKHSAGFCCDILGANTTENHLPKTSDDDYAD</sequence>
<keyword evidence="1" id="KW-0732">Signal</keyword>
<feature type="chain" id="PRO_5037148742" evidence="1">
    <location>
        <begin position="23"/>
        <end position="102"/>
    </location>
</feature>
<dbReference type="Proteomes" id="UP000887540">
    <property type="component" value="Unplaced"/>
</dbReference>
<keyword evidence="2" id="KW-1185">Reference proteome</keyword>
<protein>
    <submittedName>
        <fullName evidence="3">Uncharacterized protein</fullName>
    </submittedName>
</protein>
<name>A0A914D825_9BILA</name>
<feature type="signal peptide" evidence="1">
    <location>
        <begin position="1"/>
        <end position="22"/>
    </location>
</feature>
<accession>A0A914D825</accession>